<dbReference type="EMBL" id="FUYP01000019">
    <property type="protein sequence ID" value="SKB79450.1"/>
    <property type="molecule type" value="Genomic_DNA"/>
</dbReference>
<organism evidence="3 4">
    <name type="scientific">Sphingopyxis flava</name>
    <dbReference type="NCBI Taxonomy" id="1507287"/>
    <lineage>
        <taxon>Bacteria</taxon>
        <taxon>Pseudomonadati</taxon>
        <taxon>Pseudomonadota</taxon>
        <taxon>Alphaproteobacteria</taxon>
        <taxon>Sphingomonadales</taxon>
        <taxon>Sphingomonadaceae</taxon>
        <taxon>Sphingopyxis</taxon>
    </lineage>
</organism>
<accession>A0A1T5E6L4</accession>
<dbReference type="InterPro" id="IPR000873">
    <property type="entry name" value="AMP-dep_synth/lig_dom"/>
</dbReference>
<evidence type="ECO:0000313" key="4">
    <source>
        <dbReference type="Proteomes" id="UP000190044"/>
    </source>
</evidence>
<dbReference type="PANTHER" id="PTHR24096:SF323">
    <property type="entry name" value="BLR3536 PROTEIN"/>
    <property type="match status" value="1"/>
</dbReference>
<name>A0A1T5E6L4_9SPHN</name>
<dbReference type="Pfam" id="PF13193">
    <property type="entry name" value="AMP-binding_C"/>
    <property type="match status" value="1"/>
</dbReference>
<feature type="domain" description="AMP-dependent synthetase/ligase" evidence="1">
    <location>
        <begin position="25"/>
        <end position="355"/>
    </location>
</feature>
<dbReference type="GO" id="GO:0016405">
    <property type="term" value="F:CoA-ligase activity"/>
    <property type="evidence" value="ECO:0007669"/>
    <property type="project" value="TreeGrafter"/>
</dbReference>
<dbReference type="Pfam" id="PF00501">
    <property type="entry name" value="AMP-binding"/>
    <property type="match status" value="1"/>
</dbReference>
<dbReference type="InterPro" id="IPR025110">
    <property type="entry name" value="AMP-bd_C"/>
</dbReference>
<dbReference type="RefSeq" id="WP_079639430.1">
    <property type="nucleotide sequence ID" value="NZ_FUYP01000019.1"/>
</dbReference>
<dbReference type="OrthoDB" id="9803968at2"/>
<protein>
    <submittedName>
        <fullName evidence="3">Bile acid-coenzyme A ligase</fullName>
    </submittedName>
</protein>
<proteinExistence type="predicted"/>
<gene>
    <name evidence="3" type="ORF">SAMN06295937_101927</name>
</gene>
<dbReference type="InterPro" id="IPR042099">
    <property type="entry name" value="ANL_N_sf"/>
</dbReference>
<dbReference type="AlphaFoldDB" id="A0A1T5E6L4"/>
<keyword evidence="4" id="KW-1185">Reference proteome</keyword>
<evidence type="ECO:0000259" key="1">
    <source>
        <dbReference type="Pfam" id="PF00501"/>
    </source>
</evidence>
<dbReference type="Proteomes" id="UP000190044">
    <property type="component" value="Unassembled WGS sequence"/>
</dbReference>
<dbReference type="Gene3D" id="3.30.300.30">
    <property type="match status" value="1"/>
</dbReference>
<keyword evidence="3" id="KW-0436">Ligase</keyword>
<dbReference type="Gene3D" id="3.40.50.12780">
    <property type="entry name" value="N-terminal domain of ligase-like"/>
    <property type="match status" value="1"/>
</dbReference>
<dbReference type="InterPro" id="IPR045851">
    <property type="entry name" value="AMP-bd_C_sf"/>
</dbReference>
<evidence type="ECO:0000313" key="3">
    <source>
        <dbReference type="EMBL" id="SKB79450.1"/>
    </source>
</evidence>
<feature type="domain" description="AMP-binding enzyme C-terminal" evidence="2">
    <location>
        <begin position="410"/>
        <end position="478"/>
    </location>
</feature>
<sequence>MLLSDYLDAKGEPCDGAPMGVLLSAHAERLGSATALVLGGRTLSFAELDAASNRLARRLQALGVEPGDRVVICMPNRVEFIEAMYATWKLGAVPCPISYRLVASEFGTIIGLVEPRCVVGDHTTPPSDCPFLDVDEACPDGFLADPLPPAVACPGKIMASGGSTGRPKLIIDPVPSVWGRDKASLFRPKHITTLNAGPLYHTMPYNYCILPLAEGSKTVCMTQFDPMGWLRLVEEHRPHSVSLVPTMMSRIAKLPAEVTDAADLTSIEVLFHAAAPCPPDIKRWWIDRIGAEKVIEVYGGTERIGSTLIYGHEWLARPGSVGKAAPGDEIVILDDHGNELPPHEVGEIHFRRRATGPGTKYDYIGSETRIRGDLDSFGDIGWLDDDGYLYIADRRVDMVVVGGMNVYPAEIEAAIERNRDVLCSAVIGLPDDDLGQRLHAIVELRDGVAEPADGLAFLAGELGQVSPYKRPRTVEFTRSPVRDDAGKVRRTLLRAERLG</sequence>
<dbReference type="SUPFAM" id="SSF56801">
    <property type="entry name" value="Acetyl-CoA synthetase-like"/>
    <property type="match status" value="1"/>
</dbReference>
<reference evidence="4" key="1">
    <citation type="submission" date="2017-02" db="EMBL/GenBank/DDBJ databases">
        <authorList>
            <person name="Varghese N."/>
            <person name="Submissions S."/>
        </authorList>
    </citation>
    <scope>NUCLEOTIDE SEQUENCE [LARGE SCALE GENOMIC DNA]</scope>
    <source>
        <strain evidence="4">R11H</strain>
    </source>
</reference>
<dbReference type="PANTHER" id="PTHR24096">
    <property type="entry name" value="LONG-CHAIN-FATTY-ACID--COA LIGASE"/>
    <property type="match status" value="1"/>
</dbReference>
<evidence type="ECO:0000259" key="2">
    <source>
        <dbReference type="Pfam" id="PF13193"/>
    </source>
</evidence>